<sequence>MPRFPIRVFYGKPPPISIEAQKRKMRWRYRWCFDLTPETIQEPDTQHIQETVQQCIDFIAPETETVSVELLAQGAFNRAYNITAETKATGFRKEYVFSVALPIYPHYKVESDVATTEFVRHTTTMEFYMGHTLHSRLYEGDRLLHDTPRGPFESLNALCDAVLDSTERHINDLRHSARHALETGMPDEESSSSEDGSSDSPQQDGQKSEEEFLAQADEEDRRNERDYGVTEVDLSWLPGELQTYRDLLPTLCLFPPTSEPMITMLTHPDLSTPNIFVNESGAPVALIDWERARIEPTALFSALPPFLTDDSANDPDSFYVPPGYTGISEKKPPKVYFYGNDDLARTRGQSERTCTQLMGRIQKTHLRALYRKELKRLQSPRCKALNRDPDILEQQLISRVYWPENAPPNSATDWAVENLGGSILADLDEEHANQDQVKFEERRGKTRGA</sequence>
<accession>A0A8H3FD73</accession>
<dbReference type="AlphaFoldDB" id="A0A8H3FD73"/>
<evidence type="ECO:0000313" key="3">
    <source>
        <dbReference type="Proteomes" id="UP000664203"/>
    </source>
</evidence>
<keyword evidence="3" id="KW-1185">Reference proteome</keyword>
<dbReference type="OrthoDB" id="10003767at2759"/>
<dbReference type="PANTHER" id="PTHR36091">
    <property type="entry name" value="ALTERED INHERITANCE OF MITOCHONDRIA PROTEIN 9, MITOCHONDRIAL"/>
    <property type="match status" value="1"/>
</dbReference>
<name>A0A8H3FD73_9LECA</name>
<protein>
    <recommendedName>
        <fullName evidence="4">Aminoglycoside phosphotransferase domain-containing protein</fullName>
    </recommendedName>
</protein>
<feature type="compositionally biased region" description="Basic and acidic residues" evidence="1">
    <location>
        <begin position="430"/>
        <end position="443"/>
    </location>
</feature>
<gene>
    <name evidence="2" type="ORF">ALECFALPRED_000783</name>
</gene>
<dbReference type="InterPro" id="IPR051035">
    <property type="entry name" value="Mito_inheritance_9"/>
</dbReference>
<dbReference type="PANTHER" id="PTHR36091:SF2">
    <property type="entry name" value="AMINOGLYCOSIDE PHOSPHOTRANSFERASE DOMAIN-CONTAINING PROTEIN"/>
    <property type="match status" value="1"/>
</dbReference>
<dbReference type="InterPro" id="IPR011009">
    <property type="entry name" value="Kinase-like_dom_sf"/>
</dbReference>
<dbReference type="Proteomes" id="UP000664203">
    <property type="component" value="Unassembled WGS sequence"/>
</dbReference>
<dbReference type="SUPFAM" id="SSF56112">
    <property type="entry name" value="Protein kinase-like (PK-like)"/>
    <property type="match status" value="1"/>
</dbReference>
<dbReference type="GO" id="GO:0005739">
    <property type="term" value="C:mitochondrion"/>
    <property type="evidence" value="ECO:0007669"/>
    <property type="project" value="TreeGrafter"/>
</dbReference>
<evidence type="ECO:0000256" key="1">
    <source>
        <dbReference type="SAM" id="MobiDB-lite"/>
    </source>
</evidence>
<comment type="caution">
    <text evidence="2">The sequence shown here is derived from an EMBL/GenBank/DDBJ whole genome shotgun (WGS) entry which is preliminary data.</text>
</comment>
<evidence type="ECO:0000313" key="2">
    <source>
        <dbReference type="EMBL" id="CAF9918681.1"/>
    </source>
</evidence>
<reference evidence="2" key="1">
    <citation type="submission" date="2021-03" db="EMBL/GenBank/DDBJ databases">
        <authorList>
            <person name="Tagirdzhanova G."/>
        </authorList>
    </citation>
    <scope>NUCLEOTIDE SEQUENCE</scope>
</reference>
<feature type="region of interest" description="Disordered" evidence="1">
    <location>
        <begin position="430"/>
        <end position="449"/>
    </location>
</feature>
<feature type="region of interest" description="Disordered" evidence="1">
    <location>
        <begin position="183"/>
        <end position="227"/>
    </location>
</feature>
<organism evidence="2 3">
    <name type="scientific">Alectoria fallacina</name>
    <dbReference type="NCBI Taxonomy" id="1903189"/>
    <lineage>
        <taxon>Eukaryota</taxon>
        <taxon>Fungi</taxon>
        <taxon>Dikarya</taxon>
        <taxon>Ascomycota</taxon>
        <taxon>Pezizomycotina</taxon>
        <taxon>Lecanoromycetes</taxon>
        <taxon>OSLEUM clade</taxon>
        <taxon>Lecanoromycetidae</taxon>
        <taxon>Lecanorales</taxon>
        <taxon>Lecanorineae</taxon>
        <taxon>Parmeliaceae</taxon>
        <taxon>Alectoria</taxon>
    </lineage>
</organism>
<feature type="compositionally biased region" description="Low complexity" evidence="1">
    <location>
        <begin position="193"/>
        <end position="205"/>
    </location>
</feature>
<proteinExistence type="predicted"/>
<dbReference type="EMBL" id="CAJPDR010000114">
    <property type="protein sequence ID" value="CAF9918681.1"/>
    <property type="molecule type" value="Genomic_DNA"/>
</dbReference>
<evidence type="ECO:0008006" key="4">
    <source>
        <dbReference type="Google" id="ProtNLM"/>
    </source>
</evidence>